<evidence type="ECO:0000313" key="3">
    <source>
        <dbReference type="Proteomes" id="UP000288805"/>
    </source>
</evidence>
<feature type="region of interest" description="Disordered" evidence="1">
    <location>
        <begin position="1"/>
        <end position="61"/>
    </location>
</feature>
<feature type="compositionally biased region" description="Basic and acidic residues" evidence="1">
    <location>
        <begin position="48"/>
        <end position="61"/>
    </location>
</feature>
<proteinExistence type="predicted"/>
<protein>
    <submittedName>
        <fullName evidence="2">Uncharacterized protein</fullName>
    </submittedName>
</protein>
<dbReference type="EMBL" id="QGNW01002710">
    <property type="protein sequence ID" value="RVW12355.1"/>
    <property type="molecule type" value="Genomic_DNA"/>
</dbReference>
<reference evidence="2 3" key="1">
    <citation type="journal article" date="2018" name="PLoS Genet.">
        <title>Population sequencing reveals clonal diversity and ancestral inbreeding in the grapevine cultivar Chardonnay.</title>
        <authorList>
            <person name="Roach M.J."/>
            <person name="Johnson D.L."/>
            <person name="Bohlmann J."/>
            <person name="van Vuuren H.J."/>
            <person name="Jones S.J."/>
            <person name="Pretorius I.S."/>
            <person name="Schmidt S.A."/>
            <person name="Borneman A.R."/>
        </authorList>
    </citation>
    <scope>NUCLEOTIDE SEQUENCE [LARGE SCALE GENOMIC DNA]</scope>
    <source>
        <strain evidence="3">cv. Chardonnay</strain>
        <tissue evidence="2">Leaf</tissue>
    </source>
</reference>
<evidence type="ECO:0000313" key="2">
    <source>
        <dbReference type="EMBL" id="RVW12355.1"/>
    </source>
</evidence>
<name>A0A438BN01_VITVI</name>
<accession>A0A438BN01</accession>
<sequence>MARIRGGHTNPSVSSEQRPRASPPTDSSQAPCPRPYCHPNEECPLARLNRDTPHGDHLSTP</sequence>
<comment type="caution">
    <text evidence="2">The sequence shown here is derived from an EMBL/GenBank/DDBJ whole genome shotgun (WGS) entry which is preliminary data.</text>
</comment>
<evidence type="ECO:0000256" key="1">
    <source>
        <dbReference type="SAM" id="MobiDB-lite"/>
    </source>
</evidence>
<organism evidence="2 3">
    <name type="scientific">Vitis vinifera</name>
    <name type="common">Grape</name>
    <dbReference type="NCBI Taxonomy" id="29760"/>
    <lineage>
        <taxon>Eukaryota</taxon>
        <taxon>Viridiplantae</taxon>
        <taxon>Streptophyta</taxon>
        <taxon>Embryophyta</taxon>
        <taxon>Tracheophyta</taxon>
        <taxon>Spermatophyta</taxon>
        <taxon>Magnoliopsida</taxon>
        <taxon>eudicotyledons</taxon>
        <taxon>Gunneridae</taxon>
        <taxon>Pentapetalae</taxon>
        <taxon>rosids</taxon>
        <taxon>Vitales</taxon>
        <taxon>Vitaceae</taxon>
        <taxon>Viteae</taxon>
        <taxon>Vitis</taxon>
    </lineage>
</organism>
<dbReference type="Proteomes" id="UP000288805">
    <property type="component" value="Unassembled WGS sequence"/>
</dbReference>
<gene>
    <name evidence="2" type="ORF">CK203_104919</name>
</gene>
<dbReference type="AlphaFoldDB" id="A0A438BN01"/>